<comment type="similarity">
    <text evidence="3">Belongs to the glycosyltransferase 2 family.</text>
</comment>
<evidence type="ECO:0000256" key="2">
    <source>
        <dbReference type="ARBA" id="ARBA00001946"/>
    </source>
</evidence>
<evidence type="ECO:0000256" key="8">
    <source>
        <dbReference type="ARBA" id="ARBA00040894"/>
    </source>
</evidence>
<evidence type="ECO:0000256" key="6">
    <source>
        <dbReference type="ARBA" id="ARBA00022842"/>
    </source>
</evidence>
<organism evidence="13 14">
    <name type="scientific">Actinopolymorpha cephalotaxi</name>
    <dbReference type="NCBI Taxonomy" id="504797"/>
    <lineage>
        <taxon>Bacteria</taxon>
        <taxon>Bacillati</taxon>
        <taxon>Actinomycetota</taxon>
        <taxon>Actinomycetes</taxon>
        <taxon>Propionibacteriales</taxon>
        <taxon>Actinopolymorphaceae</taxon>
        <taxon>Actinopolymorpha</taxon>
    </lineage>
</organism>
<evidence type="ECO:0000256" key="5">
    <source>
        <dbReference type="ARBA" id="ARBA00022679"/>
    </source>
</evidence>
<feature type="domain" description="Glycosyltransferase 2-like" evidence="12">
    <location>
        <begin position="14"/>
        <end position="132"/>
    </location>
</feature>
<dbReference type="PANTHER" id="PTHR48090:SF10">
    <property type="entry name" value="GLUCOSYL-3-PHOSPHOGLYCERATE SYNTHASE"/>
    <property type="match status" value="1"/>
</dbReference>
<keyword evidence="14" id="KW-1185">Reference proteome</keyword>
<comment type="cofactor">
    <cofactor evidence="1">
        <name>Mn(2+)</name>
        <dbReference type="ChEBI" id="CHEBI:29035"/>
    </cofactor>
</comment>
<evidence type="ECO:0000313" key="13">
    <source>
        <dbReference type="EMBL" id="NYH86451.1"/>
    </source>
</evidence>
<dbReference type="RefSeq" id="WP_237768834.1">
    <property type="nucleotide sequence ID" value="NZ_FOOI01000008.1"/>
</dbReference>
<evidence type="ECO:0000259" key="12">
    <source>
        <dbReference type="Pfam" id="PF00535"/>
    </source>
</evidence>
<keyword evidence="6" id="KW-0460">Magnesium</keyword>
<evidence type="ECO:0000256" key="11">
    <source>
        <dbReference type="SAM" id="MobiDB-lite"/>
    </source>
</evidence>
<comment type="catalytic activity">
    <reaction evidence="9">
        <text>(2R)-3-phosphoglycerate + UDP-alpha-D-glucose = (2R)-2-O-(alpha-D-glucopyranosyl)-3-phospho-glycerate + UDP + H(+)</text>
        <dbReference type="Rhea" id="RHEA:31319"/>
        <dbReference type="ChEBI" id="CHEBI:15378"/>
        <dbReference type="ChEBI" id="CHEBI:58223"/>
        <dbReference type="ChEBI" id="CHEBI:58272"/>
        <dbReference type="ChEBI" id="CHEBI:58885"/>
        <dbReference type="ChEBI" id="CHEBI:62600"/>
        <dbReference type="EC" id="2.4.1.266"/>
    </reaction>
    <physiologicalReaction direction="left-to-right" evidence="9">
        <dbReference type="Rhea" id="RHEA:31320"/>
    </physiologicalReaction>
</comment>
<comment type="catalytic activity">
    <reaction evidence="10">
        <text>an NDP-alpha-D-glucose + (2R)-3-phosphoglycerate = (2R)-2-O-(alpha-D-glucopyranosyl)-3-phospho-glycerate + a ribonucleoside 5'-diphosphate + H(+)</text>
        <dbReference type="Rhea" id="RHEA:47244"/>
        <dbReference type="ChEBI" id="CHEBI:15378"/>
        <dbReference type="ChEBI" id="CHEBI:57930"/>
        <dbReference type="ChEBI" id="CHEBI:58272"/>
        <dbReference type="ChEBI" id="CHEBI:62600"/>
        <dbReference type="ChEBI" id="CHEBI:76533"/>
        <dbReference type="EC" id="2.4.1.266"/>
    </reaction>
    <physiologicalReaction direction="left-to-right" evidence="10">
        <dbReference type="Rhea" id="RHEA:47245"/>
    </physiologicalReaction>
</comment>
<evidence type="ECO:0000313" key="14">
    <source>
        <dbReference type="Proteomes" id="UP000533017"/>
    </source>
</evidence>
<evidence type="ECO:0000256" key="3">
    <source>
        <dbReference type="ARBA" id="ARBA00006739"/>
    </source>
</evidence>
<evidence type="ECO:0000256" key="10">
    <source>
        <dbReference type="ARBA" id="ARBA00048997"/>
    </source>
</evidence>
<evidence type="ECO:0000256" key="7">
    <source>
        <dbReference type="ARBA" id="ARBA00039022"/>
    </source>
</evidence>
<dbReference type="EMBL" id="JACBZA010000001">
    <property type="protein sequence ID" value="NYH86451.1"/>
    <property type="molecule type" value="Genomic_DNA"/>
</dbReference>
<evidence type="ECO:0000256" key="4">
    <source>
        <dbReference type="ARBA" id="ARBA00022676"/>
    </source>
</evidence>
<dbReference type="InterPro" id="IPR050256">
    <property type="entry name" value="Glycosyltransferase_2"/>
</dbReference>
<dbReference type="Pfam" id="PF00535">
    <property type="entry name" value="Glycos_transf_2"/>
    <property type="match status" value="1"/>
</dbReference>
<dbReference type="Gene3D" id="3.90.550.10">
    <property type="entry name" value="Spore Coat Polysaccharide Biosynthesis Protein SpsA, Chain A"/>
    <property type="match status" value="1"/>
</dbReference>
<dbReference type="Proteomes" id="UP000533017">
    <property type="component" value="Unassembled WGS sequence"/>
</dbReference>
<feature type="region of interest" description="Disordered" evidence="11">
    <location>
        <begin position="256"/>
        <end position="291"/>
    </location>
</feature>
<sequence>MSGPMSTQPARVAVVIPARDEAARVAATVRAAGKVPAVDLVVVVDDGSRDATAVCAQEAGAVVVGHHRPRGKAAALATGAQAVSAIEARENPSEPRHLLFLDADLAETAARAEPLVRPVLDGTADLTIAVMPPQTAGPGGGHGFVVRLARAGIDRATGWQASQPLCGQRCLSRPALDAAGPLARGFGVEVGMTIDLLRRGFRVAEVPVDFQHRVTGADLRGQLHRGRQWLHVAEALARRGVVPLSAVPTLPAFATTTARRASDAPPSGPEADADAGPDAGADPPRRDRRTN</sequence>
<comment type="cofactor">
    <cofactor evidence="2">
        <name>Mg(2+)</name>
        <dbReference type="ChEBI" id="CHEBI:18420"/>
    </cofactor>
</comment>
<reference evidence="13 14" key="1">
    <citation type="submission" date="2020-07" db="EMBL/GenBank/DDBJ databases">
        <title>Sequencing the genomes of 1000 actinobacteria strains.</title>
        <authorList>
            <person name="Klenk H.-P."/>
        </authorList>
    </citation>
    <scope>NUCLEOTIDE SEQUENCE [LARGE SCALE GENOMIC DNA]</scope>
    <source>
        <strain evidence="13 14">DSM 45117</strain>
    </source>
</reference>
<comment type="caution">
    <text evidence="13">The sequence shown here is derived from an EMBL/GenBank/DDBJ whole genome shotgun (WGS) entry which is preliminary data.</text>
</comment>
<gene>
    <name evidence="13" type="ORF">FHR37_005302</name>
</gene>
<dbReference type="PANTHER" id="PTHR48090">
    <property type="entry name" value="UNDECAPRENYL-PHOSPHATE 4-DEOXY-4-FORMAMIDO-L-ARABINOSE TRANSFERASE-RELATED"/>
    <property type="match status" value="1"/>
</dbReference>
<dbReference type="InterPro" id="IPR029044">
    <property type="entry name" value="Nucleotide-diphossugar_trans"/>
</dbReference>
<accession>A0ABX2S9X0</accession>
<keyword evidence="5" id="KW-0808">Transferase</keyword>
<dbReference type="InterPro" id="IPR001173">
    <property type="entry name" value="Glyco_trans_2-like"/>
</dbReference>
<dbReference type="SUPFAM" id="SSF53448">
    <property type="entry name" value="Nucleotide-diphospho-sugar transferases"/>
    <property type="match status" value="1"/>
</dbReference>
<proteinExistence type="inferred from homology"/>
<evidence type="ECO:0000256" key="1">
    <source>
        <dbReference type="ARBA" id="ARBA00001936"/>
    </source>
</evidence>
<protein>
    <recommendedName>
        <fullName evidence="8">Glucosyl-3-phosphoglycerate synthase</fullName>
        <ecNumber evidence="7">2.4.1.266</ecNumber>
    </recommendedName>
</protein>
<dbReference type="EC" id="2.4.1.266" evidence="7"/>
<evidence type="ECO:0000256" key="9">
    <source>
        <dbReference type="ARBA" id="ARBA00048689"/>
    </source>
</evidence>
<keyword evidence="4" id="KW-0328">Glycosyltransferase</keyword>
<name>A0ABX2S9X0_9ACTN</name>